<dbReference type="RefSeq" id="WP_270023048.1">
    <property type="nucleotide sequence ID" value="NZ_JAPDDP010000001.1"/>
</dbReference>
<keyword evidence="2" id="KW-1185">Reference proteome</keyword>
<comment type="caution">
    <text evidence="1">The sequence shown here is derived from an EMBL/GenBank/DDBJ whole genome shotgun (WGS) entry which is preliminary data.</text>
</comment>
<organism evidence="1 2">
    <name type="scientific">Solirubrobacter phytolaccae</name>
    <dbReference type="NCBI Taxonomy" id="1404360"/>
    <lineage>
        <taxon>Bacteria</taxon>
        <taxon>Bacillati</taxon>
        <taxon>Actinomycetota</taxon>
        <taxon>Thermoleophilia</taxon>
        <taxon>Solirubrobacterales</taxon>
        <taxon>Solirubrobacteraceae</taxon>
        <taxon>Solirubrobacter</taxon>
    </lineage>
</organism>
<dbReference type="AlphaFoldDB" id="A0A9X3N9V7"/>
<gene>
    <name evidence="1" type="ORF">OJ997_00625</name>
</gene>
<dbReference type="EMBL" id="JAPDDP010000001">
    <property type="protein sequence ID" value="MDA0178782.1"/>
    <property type="molecule type" value="Genomic_DNA"/>
</dbReference>
<sequence length="93" mass="9798">MTTPSNTSGLERLIADLKTPAVRVHLARGIANLAAGDWPALLRWGAAQGYELTYDELLDAFKRSPRLEGMLAATHGLGGWEPASLRAAAGNAG</sequence>
<evidence type="ECO:0000313" key="2">
    <source>
        <dbReference type="Proteomes" id="UP001147653"/>
    </source>
</evidence>
<dbReference type="Proteomes" id="UP001147653">
    <property type="component" value="Unassembled WGS sequence"/>
</dbReference>
<reference evidence="1" key="1">
    <citation type="submission" date="2022-10" db="EMBL/GenBank/DDBJ databases">
        <title>The WGS of Solirubrobacter phytolaccae KCTC 29190.</title>
        <authorList>
            <person name="Jiang Z."/>
        </authorList>
    </citation>
    <scope>NUCLEOTIDE SEQUENCE</scope>
    <source>
        <strain evidence="1">KCTC 29190</strain>
    </source>
</reference>
<proteinExistence type="predicted"/>
<accession>A0A9X3N9V7</accession>
<protein>
    <submittedName>
        <fullName evidence="1">Uncharacterized protein</fullName>
    </submittedName>
</protein>
<name>A0A9X3N9V7_9ACTN</name>
<evidence type="ECO:0000313" key="1">
    <source>
        <dbReference type="EMBL" id="MDA0178782.1"/>
    </source>
</evidence>